<dbReference type="PANTHER" id="PTHR19288">
    <property type="entry name" value="4-NITROPHENYLPHOSPHATASE-RELATED"/>
    <property type="match status" value="1"/>
</dbReference>
<dbReference type="Gene3D" id="3.40.50.1000">
    <property type="entry name" value="HAD superfamily/HAD-like"/>
    <property type="match status" value="2"/>
</dbReference>
<dbReference type="InterPro" id="IPR006357">
    <property type="entry name" value="HAD-SF_hydro_IIA"/>
</dbReference>
<dbReference type="SUPFAM" id="SSF56784">
    <property type="entry name" value="HAD-like"/>
    <property type="match status" value="1"/>
</dbReference>
<dbReference type="EMBL" id="JAAAPO010000003">
    <property type="protein sequence ID" value="NBC36697.1"/>
    <property type="molecule type" value="Genomic_DNA"/>
</dbReference>
<dbReference type="Proteomes" id="UP000753724">
    <property type="component" value="Unassembled WGS sequence"/>
</dbReference>
<gene>
    <name evidence="1" type="ORF">GTZ99_09020</name>
</gene>
<evidence type="ECO:0000313" key="1">
    <source>
        <dbReference type="EMBL" id="NBC36697.1"/>
    </source>
</evidence>
<proteinExistence type="predicted"/>
<name>A0ABW9XDW5_9SPHN</name>
<dbReference type="InterPro" id="IPR023214">
    <property type="entry name" value="HAD_sf"/>
</dbReference>
<dbReference type="Pfam" id="PF13344">
    <property type="entry name" value="Hydrolase_6"/>
    <property type="match status" value="1"/>
</dbReference>
<reference evidence="2" key="1">
    <citation type="submission" date="2020-01" db="EMBL/GenBank/DDBJ databases">
        <title>Sphingomonas sp. strain CSW-10.</title>
        <authorList>
            <person name="Chen W.-M."/>
        </authorList>
    </citation>
    <scope>NUCLEOTIDE SEQUENCE [LARGE SCALE GENOMIC DNA]</scope>
    <source>
        <strain evidence="2">FSY-8</strain>
    </source>
</reference>
<dbReference type="PANTHER" id="PTHR19288:SF46">
    <property type="entry name" value="HALOACID DEHALOGENASE-LIKE HYDROLASE DOMAIN-CONTAINING PROTEIN 2"/>
    <property type="match status" value="1"/>
</dbReference>
<dbReference type="Pfam" id="PF13242">
    <property type="entry name" value="Hydrolase_like"/>
    <property type="match status" value="1"/>
</dbReference>
<comment type="caution">
    <text evidence="1">The sequence shown here is derived from an EMBL/GenBank/DDBJ whole genome shotgun (WGS) entry which is preliminary data.</text>
</comment>
<protein>
    <submittedName>
        <fullName evidence="1">HAD hydrolase-like protein</fullName>
    </submittedName>
</protein>
<dbReference type="RefSeq" id="WP_161718029.1">
    <property type="nucleotide sequence ID" value="NZ_JAAAPO010000003.1"/>
</dbReference>
<accession>A0ABW9XDW5</accession>
<dbReference type="InterPro" id="IPR036412">
    <property type="entry name" value="HAD-like_sf"/>
</dbReference>
<keyword evidence="2" id="KW-1185">Reference proteome</keyword>
<organism evidence="1 2">
    <name type="scientific">Novosphingobium ovatum</name>
    <dbReference type="NCBI Taxonomy" id="1908523"/>
    <lineage>
        <taxon>Bacteria</taxon>
        <taxon>Pseudomonadati</taxon>
        <taxon>Pseudomonadota</taxon>
        <taxon>Alphaproteobacteria</taxon>
        <taxon>Sphingomonadales</taxon>
        <taxon>Sphingomonadaceae</taxon>
        <taxon>Novosphingobium</taxon>
    </lineage>
</organism>
<evidence type="ECO:0000313" key="2">
    <source>
        <dbReference type="Proteomes" id="UP000753724"/>
    </source>
</evidence>
<sequence length="280" mass="29159">MLPENLAERIASARGFIFDMDGTIALGDKASGGHVPLPGAVDLLATLRRRGVPFRVFTNGTAKPPATYAASLRNAGFDLADDEMMTPSVSAAIWLERQGLTRVRVLGDPGVEQPLTARGLEVLTGTDKGEVDAVYTAWFRGFTFPDLEAGCEAVWNGAALTTASHVPFFATANGRGIGSSFAINTMITALTDVPARVLGKPSQAAFDTALAAMGLDANAAGDVVVVGDDPALEMAMARGCGAIGIGLTTGLMRHETLATLPPDQQPHALLDDIADITRAL</sequence>